<geneLocation type="plasmid" evidence="4 5">
    <name>pDGEO02</name>
</geneLocation>
<protein>
    <submittedName>
        <fullName evidence="4">AAA ATPase</fullName>
    </submittedName>
</protein>
<dbReference type="AlphaFoldDB" id="A8ZR94"/>
<gene>
    <name evidence="4" type="ORF">Dgeo_2960</name>
</gene>
<keyword evidence="1" id="KW-0547">Nucleotide-binding</keyword>
<dbReference type="PANTHER" id="PTHR20953">
    <property type="entry name" value="KINASE-RELATED"/>
    <property type="match status" value="1"/>
</dbReference>
<dbReference type="EMBL" id="CP000856">
    <property type="protein sequence ID" value="ABW35003.1"/>
    <property type="molecule type" value="Genomic_DNA"/>
</dbReference>
<name>A8ZR94_DEIGD</name>
<organism evidence="4 5">
    <name type="scientific">Deinococcus geothermalis (strain DSM 11300 / CIP 105573 / AG-3a)</name>
    <dbReference type="NCBI Taxonomy" id="319795"/>
    <lineage>
        <taxon>Bacteria</taxon>
        <taxon>Thermotogati</taxon>
        <taxon>Deinococcota</taxon>
        <taxon>Deinococci</taxon>
        <taxon>Deinococcales</taxon>
        <taxon>Deinococcaceae</taxon>
        <taxon>Deinococcus</taxon>
    </lineage>
</organism>
<dbReference type="Gene3D" id="3.40.50.300">
    <property type="entry name" value="P-loop containing nucleotide triphosphate hydrolases"/>
    <property type="match status" value="1"/>
</dbReference>
<accession>A8ZR94</accession>
<proteinExistence type="predicted"/>
<dbReference type="GO" id="GO:0005524">
    <property type="term" value="F:ATP binding"/>
    <property type="evidence" value="ECO:0007669"/>
    <property type="project" value="UniProtKB-KW"/>
</dbReference>
<evidence type="ECO:0000313" key="5">
    <source>
        <dbReference type="Proteomes" id="UP000002431"/>
    </source>
</evidence>
<sequence length="322" mass="35475">MTPIDITTKAEYEAVLDLLPGDVRQLVEPRIHLVEEIALDQGQNLKVKMDGLRLEYRRLITREDMIYLTARAGKFREDGRRGLPGTLHRISADFDEEGIIDKVTVRVARAIEGVAEPLRAFVEQARGIAVIGPPAVGKTTLLRDITRIRAEVKSSGLVVIDSSNEITGDGDVPHPMLSRVRRFKVGDPEQQAPKLRRAIRNHGPEEILMDEVGYNGDVPLLVSAVRLGVTVIATMHGRVVKDVLRNPPLLPLLGVAIDERTGELIKRADTCFGMAIEVHGKGKYLVHEDLEAVTQALLCGEEPEGIRVGQWDDPLPKLLSAG</sequence>
<dbReference type="KEGG" id="dge:Dgeo_2960"/>
<dbReference type="InterPro" id="IPR003593">
    <property type="entry name" value="AAA+_ATPase"/>
</dbReference>
<dbReference type="InterPro" id="IPR027417">
    <property type="entry name" value="P-loop_NTPase"/>
</dbReference>
<dbReference type="Pfam" id="PF19568">
    <property type="entry name" value="Spore_III_AA"/>
    <property type="match status" value="1"/>
</dbReference>
<dbReference type="SUPFAM" id="SSF52540">
    <property type="entry name" value="P-loop containing nucleoside triphosphate hydrolases"/>
    <property type="match status" value="1"/>
</dbReference>
<dbReference type="Proteomes" id="UP000002431">
    <property type="component" value="Plasmid pDGEO02"/>
</dbReference>
<keyword evidence="2" id="KW-0067">ATP-binding</keyword>
<evidence type="ECO:0000256" key="1">
    <source>
        <dbReference type="ARBA" id="ARBA00022741"/>
    </source>
</evidence>
<reference evidence="4" key="1">
    <citation type="submission" date="2007-10" db="EMBL/GenBank/DDBJ databases">
        <title>Complete sequence of Plasmid2 pDGEO02 of Deinococcus geothermalis DSM 11300.</title>
        <authorList>
            <consortium name="US DOE Joint Genome Institute"/>
            <person name="Copeland A."/>
            <person name="Lucas S."/>
            <person name="Lapidus A."/>
            <person name="Barry K."/>
            <person name="Detter J.C."/>
            <person name="Glavina del Rio T."/>
            <person name="Hammon N."/>
            <person name="Israni S."/>
            <person name="Dalin E."/>
            <person name="Tice H."/>
            <person name="Pitluck S."/>
            <person name="Brettin T."/>
            <person name="Bruce D."/>
            <person name="Han C."/>
            <person name="Tapia R."/>
            <person name="Saunders E."/>
            <person name="Gilna P."/>
            <person name="Schmutz J."/>
            <person name="Larimer F."/>
            <person name="Land M."/>
            <person name="Hauser L."/>
            <person name="Kyrpides N."/>
            <person name="Kim E."/>
            <person name="Daly M.J."/>
            <person name="Fredrickson J.K."/>
            <person name="Makarova K.S."/>
            <person name="Gaidamakova E.K."/>
            <person name="Zhai M."/>
            <person name="Richardson P."/>
        </authorList>
    </citation>
    <scope>NUCLEOTIDE SEQUENCE [LARGE SCALE GENOMIC DNA]</scope>
    <source>
        <strain evidence="4">DSM 11300</strain>
        <plasmid evidence="4">pDGEO02</plasmid>
    </source>
</reference>
<dbReference type="InterPro" id="IPR045735">
    <property type="entry name" value="Spore_III_AA_AAA+_ATPase"/>
</dbReference>
<keyword evidence="4" id="KW-0614">Plasmid</keyword>
<dbReference type="PANTHER" id="PTHR20953:SF3">
    <property type="entry name" value="P-LOOP CONTAINING NUCLEOSIDE TRIPHOSPHATE HYDROLASES SUPERFAMILY PROTEIN"/>
    <property type="match status" value="1"/>
</dbReference>
<evidence type="ECO:0000313" key="4">
    <source>
        <dbReference type="EMBL" id="ABW35003.1"/>
    </source>
</evidence>
<dbReference type="HOGENOM" id="CLU_022515_0_1_0"/>
<keyword evidence="5" id="KW-1185">Reference proteome</keyword>
<dbReference type="SMART" id="SM00382">
    <property type="entry name" value="AAA"/>
    <property type="match status" value="1"/>
</dbReference>
<feature type="domain" description="AAA+ ATPase" evidence="3">
    <location>
        <begin position="124"/>
        <end position="263"/>
    </location>
</feature>
<dbReference type="RefSeq" id="WP_012173379.1">
    <property type="nucleotide sequence ID" value="NC_009939.1"/>
</dbReference>
<evidence type="ECO:0000256" key="2">
    <source>
        <dbReference type="ARBA" id="ARBA00022840"/>
    </source>
</evidence>
<evidence type="ECO:0000259" key="3">
    <source>
        <dbReference type="SMART" id="SM00382"/>
    </source>
</evidence>